<dbReference type="SMART" id="SM00448">
    <property type="entry name" value="REC"/>
    <property type="match status" value="1"/>
</dbReference>
<dbReference type="EMBL" id="JACEIK010004165">
    <property type="protein sequence ID" value="MCD9644482.1"/>
    <property type="molecule type" value="Genomic_DNA"/>
</dbReference>
<evidence type="ECO:0000256" key="3">
    <source>
        <dbReference type="ARBA" id="ARBA00023163"/>
    </source>
</evidence>
<keyword evidence="1" id="KW-0902">Two-component regulatory system</keyword>
<dbReference type="InterPro" id="IPR001789">
    <property type="entry name" value="Sig_transdc_resp-reg_receiver"/>
</dbReference>
<evidence type="ECO:0000256" key="4">
    <source>
        <dbReference type="PROSITE-ProRule" id="PRU00169"/>
    </source>
</evidence>
<keyword evidence="3" id="KW-0804">Transcription</keyword>
<keyword evidence="4" id="KW-0597">Phosphoprotein</keyword>
<dbReference type="PANTHER" id="PTHR43874:SF99">
    <property type="entry name" value="TWO-COMPONENT RESPONSE REGULATOR ARR16"/>
    <property type="match status" value="1"/>
</dbReference>
<evidence type="ECO:0000313" key="7">
    <source>
        <dbReference type="Proteomes" id="UP000823775"/>
    </source>
</evidence>
<dbReference type="PANTHER" id="PTHR43874">
    <property type="entry name" value="TWO-COMPONENT RESPONSE REGULATOR"/>
    <property type="match status" value="1"/>
</dbReference>
<dbReference type="InterPro" id="IPR045279">
    <property type="entry name" value="ARR-like"/>
</dbReference>
<sequence>METFASSSISRRMGASSDEPHVLAVDDNLVDRKLVEKLLKRSSCKVTTAEDGLRALEYLGLASHQDGSTNSNCSKVNMIITDYCMPGMTGYELLKKIKESSIMKDVPVVIVSSENIPTRINQCMEEGAQVFMLKPLKHSDVERLRCQIMQ</sequence>
<feature type="domain" description="Response regulatory" evidence="5">
    <location>
        <begin position="21"/>
        <end position="149"/>
    </location>
</feature>
<keyword evidence="2" id="KW-0805">Transcription regulation</keyword>
<feature type="modified residue" description="4-aspartylphosphate" evidence="4">
    <location>
        <position position="82"/>
    </location>
</feature>
<protein>
    <submittedName>
        <fullName evidence="6">Two-component response regulator arr17</fullName>
    </submittedName>
</protein>
<name>A0ABS8VDU0_DATST</name>
<dbReference type="Pfam" id="PF00072">
    <property type="entry name" value="Response_reg"/>
    <property type="match status" value="1"/>
</dbReference>
<comment type="caution">
    <text evidence="6">The sequence shown here is derived from an EMBL/GenBank/DDBJ whole genome shotgun (WGS) entry which is preliminary data.</text>
</comment>
<dbReference type="Proteomes" id="UP000823775">
    <property type="component" value="Unassembled WGS sequence"/>
</dbReference>
<evidence type="ECO:0000256" key="1">
    <source>
        <dbReference type="ARBA" id="ARBA00023012"/>
    </source>
</evidence>
<organism evidence="6 7">
    <name type="scientific">Datura stramonium</name>
    <name type="common">Jimsonweed</name>
    <name type="synonym">Common thornapple</name>
    <dbReference type="NCBI Taxonomy" id="4076"/>
    <lineage>
        <taxon>Eukaryota</taxon>
        <taxon>Viridiplantae</taxon>
        <taxon>Streptophyta</taxon>
        <taxon>Embryophyta</taxon>
        <taxon>Tracheophyta</taxon>
        <taxon>Spermatophyta</taxon>
        <taxon>Magnoliopsida</taxon>
        <taxon>eudicotyledons</taxon>
        <taxon>Gunneridae</taxon>
        <taxon>Pentapetalae</taxon>
        <taxon>asterids</taxon>
        <taxon>lamiids</taxon>
        <taxon>Solanales</taxon>
        <taxon>Solanaceae</taxon>
        <taxon>Solanoideae</taxon>
        <taxon>Datureae</taxon>
        <taxon>Datura</taxon>
    </lineage>
</organism>
<reference evidence="6 7" key="1">
    <citation type="journal article" date="2021" name="BMC Genomics">
        <title>Datura genome reveals duplications of psychoactive alkaloid biosynthetic genes and high mutation rate following tissue culture.</title>
        <authorList>
            <person name="Rajewski A."/>
            <person name="Carter-House D."/>
            <person name="Stajich J."/>
            <person name="Litt A."/>
        </authorList>
    </citation>
    <scope>NUCLEOTIDE SEQUENCE [LARGE SCALE GENOMIC DNA]</scope>
    <source>
        <strain evidence="6">AR-01</strain>
    </source>
</reference>
<evidence type="ECO:0000313" key="6">
    <source>
        <dbReference type="EMBL" id="MCD9644482.1"/>
    </source>
</evidence>
<proteinExistence type="predicted"/>
<accession>A0ABS8VDU0</accession>
<dbReference type="InterPro" id="IPR011006">
    <property type="entry name" value="CheY-like_superfamily"/>
</dbReference>
<evidence type="ECO:0000256" key="2">
    <source>
        <dbReference type="ARBA" id="ARBA00023015"/>
    </source>
</evidence>
<gene>
    <name evidence="6" type="primary">ARR17_1</name>
    <name evidence="6" type="ORF">HAX54_032701</name>
</gene>
<dbReference type="SUPFAM" id="SSF52172">
    <property type="entry name" value="CheY-like"/>
    <property type="match status" value="1"/>
</dbReference>
<keyword evidence="7" id="KW-1185">Reference proteome</keyword>
<dbReference type="PROSITE" id="PS50110">
    <property type="entry name" value="RESPONSE_REGULATORY"/>
    <property type="match status" value="1"/>
</dbReference>
<dbReference type="Gene3D" id="3.40.50.2300">
    <property type="match status" value="1"/>
</dbReference>
<dbReference type="CDD" id="cd17581">
    <property type="entry name" value="REC_typeA_ARR"/>
    <property type="match status" value="1"/>
</dbReference>
<evidence type="ECO:0000259" key="5">
    <source>
        <dbReference type="PROSITE" id="PS50110"/>
    </source>
</evidence>